<keyword evidence="4" id="KW-1185">Reference proteome</keyword>
<feature type="region of interest" description="Disordered" evidence="1">
    <location>
        <begin position="38"/>
        <end position="58"/>
    </location>
</feature>
<protein>
    <submittedName>
        <fullName evidence="3">Uncharacterized protein</fullName>
    </submittedName>
</protein>
<keyword evidence="2" id="KW-0732">Signal</keyword>
<evidence type="ECO:0000256" key="1">
    <source>
        <dbReference type="SAM" id="MobiDB-lite"/>
    </source>
</evidence>
<feature type="signal peptide" evidence="2">
    <location>
        <begin position="1"/>
        <end position="20"/>
    </location>
</feature>
<accession>A0A4Q2JQ52</accession>
<dbReference type="Proteomes" id="UP000292881">
    <property type="component" value="Unassembled WGS sequence"/>
</dbReference>
<evidence type="ECO:0000313" key="3">
    <source>
        <dbReference type="EMBL" id="RXZ48457.1"/>
    </source>
</evidence>
<gene>
    <name evidence="3" type="ORF">ESO86_06325</name>
</gene>
<proteinExistence type="predicted"/>
<evidence type="ECO:0000313" key="4">
    <source>
        <dbReference type="Proteomes" id="UP000292881"/>
    </source>
</evidence>
<organism evidence="3 4">
    <name type="scientific">Agromyces binzhouensis</name>
    <dbReference type="NCBI Taxonomy" id="1817495"/>
    <lineage>
        <taxon>Bacteria</taxon>
        <taxon>Bacillati</taxon>
        <taxon>Actinomycetota</taxon>
        <taxon>Actinomycetes</taxon>
        <taxon>Micrococcales</taxon>
        <taxon>Microbacteriaceae</taxon>
        <taxon>Agromyces</taxon>
    </lineage>
</organism>
<dbReference type="AlphaFoldDB" id="A0A4Q2JQ52"/>
<name>A0A4Q2JQ52_9MICO</name>
<sequence>MLAGAAAVALAIGMASPAAAAPPECNWGEATRDFVAAEGGQTQGAHAADPSGNGRGYEARVGLPNLDPSAEGQGKLVATCLIVTGG</sequence>
<dbReference type="RefSeq" id="WP_129234132.1">
    <property type="nucleotide sequence ID" value="NZ_SDPL01000083.1"/>
</dbReference>
<evidence type="ECO:0000256" key="2">
    <source>
        <dbReference type="SAM" id="SignalP"/>
    </source>
</evidence>
<reference evidence="3 4" key="1">
    <citation type="submission" date="2019-01" db="EMBL/GenBank/DDBJ databases">
        <authorList>
            <person name="Li J."/>
        </authorList>
    </citation>
    <scope>NUCLEOTIDE SEQUENCE [LARGE SCALE GENOMIC DNA]</scope>
    <source>
        <strain evidence="3 4">CGMCC 4.7180</strain>
    </source>
</reference>
<dbReference type="EMBL" id="SDPL01000083">
    <property type="protein sequence ID" value="RXZ48457.1"/>
    <property type="molecule type" value="Genomic_DNA"/>
</dbReference>
<comment type="caution">
    <text evidence="3">The sequence shown here is derived from an EMBL/GenBank/DDBJ whole genome shotgun (WGS) entry which is preliminary data.</text>
</comment>
<feature type="chain" id="PRO_5020549795" evidence="2">
    <location>
        <begin position="21"/>
        <end position="86"/>
    </location>
</feature>